<proteinExistence type="predicted"/>
<accession>A0A1Y6G6C0</accession>
<keyword evidence="3" id="KW-1185">Reference proteome</keyword>
<dbReference type="OrthoDB" id="7948157at2"/>
<name>A0A1Y6G6C0_9HYPH</name>
<organism evidence="2 3">
    <name type="scientific">Devosia lucknowensis</name>
    <dbReference type="NCBI Taxonomy" id="1096929"/>
    <lineage>
        <taxon>Bacteria</taxon>
        <taxon>Pseudomonadati</taxon>
        <taxon>Pseudomonadota</taxon>
        <taxon>Alphaproteobacteria</taxon>
        <taxon>Hyphomicrobiales</taxon>
        <taxon>Devosiaceae</taxon>
        <taxon>Devosia</taxon>
    </lineage>
</organism>
<evidence type="ECO:0000313" key="3">
    <source>
        <dbReference type="Proteomes" id="UP000194474"/>
    </source>
</evidence>
<feature type="signal peptide" evidence="1">
    <location>
        <begin position="1"/>
        <end position="22"/>
    </location>
</feature>
<dbReference type="RefSeq" id="WP_140049009.1">
    <property type="nucleotide sequence ID" value="NZ_FXWK01000002.1"/>
</dbReference>
<dbReference type="EMBL" id="FXWK01000002">
    <property type="protein sequence ID" value="SMQ85731.1"/>
    <property type="molecule type" value="Genomic_DNA"/>
</dbReference>
<dbReference type="Proteomes" id="UP000194474">
    <property type="component" value="Unassembled WGS sequence"/>
</dbReference>
<reference evidence="3" key="1">
    <citation type="submission" date="2017-04" db="EMBL/GenBank/DDBJ databases">
        <authorList>
            <person name="Varghese N."/>
            <person name="Submissions S."/>
        </authorList>
    </citation>
    <scope>NUCLEOTIDE SEQUENCE [LARGE SCALE GENOMIC DNA]</scope>
</reference>
<evidence type="ECO:0000313" key="2">
    <source>
        <dbReference type="EMBL" id="SMQ85731.1"/>
    </source>
</evidence>
<sequence>MRFLPLVFALSALFVLPQAAQADPVTTALNDAVAAFAKARPQMGREAFGVDVAAYGDALTAGRFASAYWGGEIALDLHQSRDAGGSCGRFAAYVQLPPQDGTIRMVVCPQFSADGTAALRRLTVLHEMVHVVAGPDECRAMAFAARVEAAATGAFTPVDRYWQANNCPASAFSLP</sequence>
<evidence type="ECO:0000256" key="1">
    <source>
        <dbReference type="SAM" id="SignalP"/>
    </source>
</evidence>
<keyword evidence="1" id="KW-0732">Signal</keyword>
<gene>
    <name evidence="2" type="ORF">SAMN06295905_3021</name>
</gene>
<protein>
    <recommendedName>
        <fullName evidence="4">Lysine-specific metallo-endopeptidase</fullName>
    </recommendedName>
</protein>
<evidence type="ECO:0008006" key="4">
    <source>
        <dbReference type="Google" id="ProtNLM"/>
    </source>
</evidence>
<feature type="chain" id="PRO_5012509255" description="Lysine-specific metallo-endopeptidase" evidence="1">
    <location>
        <begin position="23"/>
        <end position="175"/>
    </location>
</feature>
<dbReference type="AlphaFoldDB" id="A0A1Y6G6C0"/>